<keyword evidence="27" id="KW-1185">Reference proteome</keyword>
<dbReference type="InterPro" id="IPR037120">
    <property type="entry name" value="Haem_peroxidase_sf_animal"/>
</dbReference>
<keyword evidence="15" id="KW-0276">Fatty acid metabolism</keyword>
<keyword evidence="26" id="KW-1015">Disulfide bond</keyword>
<dbReference type="PANTHER" id="PTHR11903:SF39">
    <property type="entry name" value="PROSTAGLANDIN G_H SYNTHASE 2-LIKE"/>
    <property type="match status" value="1"/>
</dbReference>
<dbReference type="GO" id="GO:0020037">
    <property type="term" value="F:heme binding"/>
    <property type="evidence" value="ECO:0007669"/>
    <property type="project" value="InterPro"/>
</dbReference>
<comment type="cofactor">
    <cofactor evidence="1">
        <name>heme b</name>
        <dbReference type="ChEBI" id="CHEBI:60344"/>
    </cofactor>
</comment>
<organism evidence="27 28">
    <name type="scientific">Macrostomum lignano</name>
    <dbReference type="NCBI Taxonomy" id="282301"/>
    <lineage>
        <taxon>Eukaryota</taxon>
        <taxon>Metazoa</taxon>
        <taxon>Spiralia</taxon>
        <taxon>Lophotrochozoa</taxon>
        <taxon>Platyhelminthes</taxon>
        <taxon>Rhabditophora</taxon>
        <taxon>Macrostomorpha</taxon>
        <taxon>Macrostomida</taxon>
        <taxon>Macrostomidae</taxon>
        <taxon>Macrostomum</taxon>
    </lineage>
</organism>
<evidence type="ECO:0000256" key="1">
    <source>
        <dbReference type="ARBA" id="ARBA00001970"/>
    </source>
</evidence>
<dbReference type="PANTHER" id="PTHR11903">
    <property type="entry name" value="PROSTAGLANDIN G/H SYNTHASE"/>
    <property type="match status" value="1"/>
</dbReference>
<dbReference type="PROSITE" id="PS50026">
    <property type="entry name" value="EGF_3"/>
    <property type="match status" value="1"/>
</dbReference>
<evidence type="ECO:0000256" key="17">
    <source>
        <dbReference type="ARBA" id="ARBA00022964"/>
    </source>
</evidence>
<evidence type="ECO:0000256" key="6">
    <source>
        <dbReference type="ARBA" id="ARBA00011738"/>
    </source>
</evidence>
<comment type="catalytic activity">
    <reaction evidence="22">
        <text>(9Z,12Z)-octadecadienoate + AH2 + O2 = (9S)-hydroxy-(10E,12Z)-octadecadienoate + A + H2O</text>
        <dbReference type="Rhea" id="RHEA:75459"/>
        <dbReference type="ChEBI" id="CHEBI:13193"/>
        <dbReference type="ChEBI" id="CHEBI:15377"/>
        <dbReference type="ChEBI" id="CHEBI:15379"/>
        <dbReference type="ChEBI" id="CHEBI:17499"/>
        <dbReference type="ChEBI" id="CHEBI:30245"/>
        <dbReference type="ChEBI" id="CHEBI:77852"/>
    </reaction>
    <physiologicalReaction direction="left-to-right" evidence="22">
        <dbReference type="Rhea" id="RHEA:75460"/>
    </physiologicalReaction>
</comment>
<comment type="catalytic activity">
    <reaction evidence="24">
        <text>(9Z,12Z)-octadecadienoate + AH2 + O2 = (13S)-hydroxy-(9Z,11E)-octadecadienoate + A + H2O</text>
        <dbReference type="Rhea" id="RHEA:75451"/>
        <dbReference type="ChEBI" id="CHEBI:13193"/>
        <dbReference type="ChEBI" id="CHEBI:15377"/>
        <dbReference type="ChEBI" id="CHEBI:15379"/>
        <dbReference type="ChEBI" id="CHEBI:17499"/>
        <dbReference type="ChEBI" id="CHEBI:30245"/>
        <dbReference type="ChEBI" id="CHEBI:90850"/>
    </reaction>
    <physiologicalReaction direction="left-to-right" evidence="24">
        <dbReference type="Rhea" id="RHEA:75452"/>
    </physiologicalReaction>
</comment>
<dbReference type="GO" id="GO:0005789">
    <property type="term" value="C:endoplasmic reticulum membrane"/>
    <property type="evidence" value="ECO:0007669"/>
    <property type="project" value="UniProtKB-SubCell"/>
</dbReference>
<evidence type="ECO:0000256" key="4">
    <source>
        <dbReference type="ARBA" id="ARBA00004702"/>
    </source>
</evidence>
<evidence type="ECO:0000256" key="12">
    <source>
        <dbReference type="ARBA" id="ARBA00022617"/>
    </source>
</evidence>
<keyword evidence="14" id="KW-0256">Endoplasmic reticulum</keyword>
<dbReference type="InterPro" id="IPR050783">
    <property type="entry name" value="Oxylipin_biosynth_metab"/>
</dbReference>
<dbReference type="WBParaSite" id="maker-uti_cns_0005555-snap-gene-0.7-mRNA-1">
    <property type="protein sequence ID" value="maker-uti_cns_0005555-snap-gene-0.7-mRNA-1"/>
    <property type="gene ID" value="maker-uti_cns_0005555-snap-gene-0.7"/>
</dbReference>
<dbReference type="AlphaFoldDB" id="A0A1I8HCQ4"/>
<dbReference type="GO" id="GO:0004666">
    <property type="term" value="F:prostaglandin-endoperoxide synthase activity"/>
    <property type="evidence" value="ECO:0007669"/>
    <property type="project" value="UniProtKB-EC"/>
</dbReference>
<keyword evidence="12" id="KW-0349">Heme</keyword>
<dbReference type="Gene3D" id="1.10.640.10">
    <property type="entry name" value="Haem peroxidase domain superfamily, animal type"/>
    <property type="match status" value="1"/>
</dbReference>
<keyword evidence="9" id="KW-0444">Lipid biosynthesis</keyword>
<name>A0A1I8HCQ4_9PLAT</name>
<keyword evidence="17" id="KW-0223">Dioxygenase</keyword>
<dbReference type="Gene3D" id="2.10.25.10">
    <property type="entry name" value="Laminin"/>
    <property type="match status" value="1"/>
</dbReference>
<comment type="pathway">
    <text evidence="4">Lipid metabolism; prostaglandin biosynthesis.</text>
</comment>
<dbReference type="Pfam" id="PF03098">
    <property type="entry name" value="An_peroxidase"/>
    <property type="match status" value="1"/>
</dbReference>
<evidence type="ECO:0000256" key="20">
    <source>
        <dbReference type="ARBA" id="ARBA00023098"/>
    </source>
</evidence>
<evidence type="ECO:0000256" key="14">
    <source>
        <dbReference type="ARBA" id="ARBA00022824"/>
    </source>
</evidence>
<comment type="caution">
    <text evidence="26">Lacks conserved residue(s) required for the propagation of feature annotation.</text>
</comment>
<evidence type="ECO:0000256" key="15">
    <source>
        <dbReference type="ARBA" id="ARBA00022832"/>
    </source>
</evidence>
<proteinExistence type="inferred from homology"/>
<keyword evidence="26" id="KW-0245">EGF-like domain</keyword>
<dbReference type="SUPFAM" id="SSF57196">
    <property type="entry name" value="EGF/Laminin"/>
    <property type="match status" value="1"/>
</dbReference>
<accession>A0A1I8HCQ4</accession>
<sequence>MKTASAAKWAMAVSCLTLLVLFLRSSGYQQPQSQQPHQRGRSPAGESQFNPCCSSPCKNGGICMEKGTAGGFECDCTNTGYYGRICQRSNWSTWLARLLRPDTETTHYLVTNFRPLWSVVNRLTFLRRLFMRLVLKVRLGVVSVPPSFRAGVGYTTVEGFSNMSYYSQTLPPVPLNCPTPMGVVGPKQLPTVGEVVAILFKRQPGQPFKPSAIGTNMLFGSFAQHFSHMFFKSDPRQHPGYTWGDHNIYVSHLYGKNTEVENRLREFRRGRMRSQLLRGEEFPPFLSQHLQLPDPAPNPRNVSRQFAVGHQIANLLPTGALWQTIYLREHNRVAGLLARLHPGWDDERIFQTTKLILIGKTLKIVVEEYVQHLSNYHFKLLFDPTLMHGEAMQYQNRIAAEFNLLYHWHPLMADDYRVAGTTRRLKDEMFNGTKLLDHSSRDYVEGLVNSIGGSFTANNHPEPTLIAARAAVQMGRTLRLQSLNAYRKRFRLKPYKTFQELAGGDEDLACALRSLYKDVDAVEFYPGLVVERHRPHAMFGSSMIEIGSPYSLQGIFGNALASPQLWRPATFGGSEGFRMVTEATLRDLVCNNVPSPCPIIQFSVPTPVQLMEHQQMLRVNLSAAAAAQAAAAASESRDNSGVSSSISSSSSPTGSRLHQDRNDEF</sequence>
<keyword evidence="11" id="KW-0643">Prostaglandin biosynthesis</keyword>
<protein>
    <recommendedName>
        <fullName evidence="7">prostaglandin-endoperoxide synthase</fullName>
        <ecNumber evidence="7">1.14.99.1</ecNumber>
    </recommendedName>
</protein>
<evidence type="ECO:0000256" key="24">
    <source>
        <dbReference type="ARBA" id="ARBA00036358"/>
    </source>
</evidence>
<dbReference type="EC" id="1.14.99.1" evidence="7"/>
<dbReference type="InterPro" id="IPR000742">
    <property type="entry name" value="EGF"/>
</dbReference>
<evidence type="ECO:0000256" key="9">
    <source>
        <dbReference type="ARBA" id="ARBA00022516"/>
    </source>
</evidence>
<dbReference type="InterPro" id="IPR010255">
    <property type="entry name" value="Haem_peroxidase_sf"/>
</dbReference>
<evidence type="ECO:0000256" key="26">
    <source>
        <dbReference type="PROSITE-ProRule" id="PRU00076"/>
    </source>
</evidence>
<reference evidence="28" key="1">
    <citation type="submission" date="2016-11" db="UniProtKB">
        <authorList>
            <consortium name="WormBaseParasite"/>
        </authorList>
    </citation>
    <scope>IDENTIFICATION</scope>
</reference>
<evidence type="ECO:0000256" key="2">
    <source>
        <dbReference type="ARBA" id="ARBA00004524"/>
    </source>
</evidence>
<feature type="disulfide bond" evidence="26">
    <location>
        <begin position="57"/>
        <end position="74"/>
    </location>
</feature>
<evidence type="ECO:0000313" key="28">
    <source>
        <dbReference type="WBParaSite" id="maker-uti_cns_0005555-snap-gene-0.7-mRNA-1"/>
    </source>
</evidence>
<dbReference type="SUPFAM" id="SSF48113">
    <property type="entry name" value="Heme-dependent peroxidases"/>
    <property type="match status" value="1"/>
</dbReference>
<evidence type="ECO:0000256" key="13">
    <source>
        <dbReference type="ARBA" id="ARBA00022723"/>
    </source>
</evidence>
<keyword evidence="13" id="KW-0479">Metal-binding</keyword>
<keyword evidence="21" id="KW-0275">Fatty acid biosynthesis</keyword>
<keyword evidence="20" id="KW-0443">Lipid metabolism</keyword>
<keyword evidence="16" id="KW-0492">Microsome</keyword>
<dbReference type="Proteomes" id="UP000095280">
    <property type="component" value="Unplaced"/>
</dbReference>
<evidence type="ECO:0000313" key="27">
    <source>
        <dbReference type="Proteomes" id="UP000095280"/>
    </source>
</evidence>
<evidence type="ECO:0000256" key="10">
    <source>
        <dbReference type="ARBA" id="ARBA00022559"/>
    </source>
</evidence>
<evidence type="ECO:0000256" key="25">
    <source>
        <dbReference type="ARBA" id="ARBA00036409"/>
    </source>
</evidence>
<keyword evidence="19" id="KW-0408">Iron</keyword>
<comment type="similarity">
    <text evidence="5">Belongs to the prostaglandin G/H synthase family.</text>
</comment>
<comment type="catalytic activity">
    <reaction evidence="23">
        <text>(9Z,12Z)-octadecadienoate + AH2 + O2 = (9R)-hydroxy-(10E,12Z)-octadecadienoate + A + H2O</text>
        <dbReference type="Rhea" id="RHEA:75447"/>
        <dbReference type="ChEBI" id="CHEBI:13193"/>
        <dbReference type="ChEBI" id="CHEBI:15377"/>
        <dbReference type="ChEBI" id="CHEBI:15379"/>
        <dbReference type="ChEBI" id="CHEBI:17499"/>
        <dbReference type="ChEBI" id="CHEBI:30245"/>
        <dbReference type="ChEBI" id="CHEBI:77895"/>
    </reaction>
    <physiologicalReaction direction="left-to-right" evidence="23">
        <dbReference type="Rhea" id="RHEA:75448"/>
    </physiologicalReaction>
</comment>
<comment type="subunit">
    <text evidence="6">Homodimer.</text>
</comment>
<dbReference type="GO" id="GO:0043005">
    <property type="term" value="C:neuron projection"/>
    <property type="evidence" value="ECO:0007669"/>
    <property type="project" value="TreeGrafter"/>
</dbReference>
<evidence type="ECO:0000256" key="8">
    <source>
        <dbReference type="ARBA" id="ARBA00022501"/>
    </source>
</evidence>
<comment type="catalytic activity">
    <reaction evidence="25">
        <text>(9Z,12Z)-octadecadienoate + AH2 + O2 = (13R)-hydroxy-(9Z,11E)-octadecadienoate + A + H2O</text>
        <dbReference type="Rhea" id="RHEA:75455"/>
        <dbReference type="ChEBI" id="CHEBI:13193"/>
        <dbReference type="ChEBI" id="CHEBI:15377"/>
        <dbReference type="ChEBI" id="CHEBI:15379"/>
        <dbReference type="ChEBI" id="CHEBI:17499"/>
        <dbReference type="ChEBI" id="CHEBI:30245"/>
        <dbReference type="ChEBI" id="CHEBI:136655"/>
    </reaction>
    <physiologicalReaction direction="left-to-right" evidence="25">
        <dbReference type="Rhea" id="RHEA:75456"/>
    </physiologicalReaction>
</comment>
<evidence type="ECO:0000256" key="7">
    <source>
        <dbReference type="ARBA" id="ARBA00012440"/>
    </source>
</evidence>
<dbReference type="GO" id="GO:0019371">
    <property type="term" value="P:cyclooxygenase pathway"/>
    <property type="evidence" value="ECO:0007669"/>
    <property type="project" value="TreeGrafter"/>
</dbReference>
<dbReference type="STRING" id="282301.A0A1I8HCQ4"/>
<dbReference type="OrthoDB" id="823504at2759"/>
<dbReference type="CDD" id="cd00054">
    <property type="entry name" value="EGF_CA"/>
    <property type="match status" value="1"/>
</dbReference>
<keyword evidence="8" id="KW-0644">Prostaglandin metabolism</keyword>
<evidence type="ECO:0000256" key="21">
    <source>
        <dbReference type="ARBA" id="ARBA00023160"/>
    </source>
</evidence>
<keyword evidence="18" id="KW-0560">Oxidoreductase</keyword>
<dbReference type="GO" id="GO:0046872">
    <property type="term" value="F:metal ion binding"/>
    <property type="evidence" value="ECO:0007669"/>
    <property type="project" value="UniProtKB-KW"/>
</dbReference>
<evidence type="ECO:0000256" key="11">
    <source>
        <dbReference type="ARBA" id="ARBA00022585"/>
    </source>
</evidence>
<dbReference type="GO" id="GO:0006979">
    <property type="term" value="P:response to oxidative stress"/>
    <property type="evidence" value="ECO:0007669"/>
    <property type="project" value="InterPro"/>
</dbReference>
<evidence type="ECO:0000256" key="23">
    <source>
        <dbReference type="ARBA" id="ARBA00036313"/>
    </source>
</evidence>
<dbReference type="GO" id="GO:0016702">
    <property type="term" value="F:oxidoreductase activity, acting on single donors with incorporation of molecular oxygen, incorporation of two atoms of oxygen"/>
    <property type="evidence" value="ECO:0007669"/>
    <property type="project" value="TreeGrafter"/>
</dbReference>
<evidence type="ECO:0000256" key="19">
    <source>
        <dbReference type="ARBA" id="ARBA00023004"/>
    </source>
</evidence>
<evidence type="ECO:0000256" key="16">
    <source>
        <dbReference type="ARBA" id="ARBA00022848"/>
    </source>
</evidence>
<dbReference type="GO" id="GO:0004601">
    <property type="term" value="F:peroxidase activity"/>
    <property type="evidence" value="ECO:0007669"/>
    <property type="project" value="UniProtKB-KW"/>
</dbReference>
<dbReference type="InterPro" id="IPR019791">
    <property type="entry name" value="Haem_peroxidase_animal"/>
</dbReference>
<keyword evidence="10" id="KW-0575">Peroxidase</keyword>
<evidence type="ECO:0000256" key="3">
    <source>
        <dbReference type="ARBA" id="ARBA00004586"/>
    </source>
</evidence>
<evidence type="ECO:0000256" key="22">
    <source>
        <dbReference type="ARBA" id="ARBA00035976"/>
    </source>
</evidence>
<dbReference type="PRINTS" id="PR00457">
    <property type="entry name" value="ANPEROXIDASE"/>
</dbReference>
<dbReference type="PROSITE" id="PS50292">
    <property type="entry name" value="PEROXIDASE_3"/>
    <property type="match status" value="1"/>
</dbReference>
<evidence type="ECO:0000256" key="18">
    <source>
        <dbReference type="ARBA" id="ARBA00023002"/>
    </source>
</evidence>
<comment type="subcellular location">
    <subcellularLocation>
        <location evidence="3">Endoplasmic reticulum membrane</location>
    </subcellularLocation>
    <subcellularLocation>
        <location evidence="2">Microsome membrane</location>
    </subcellularLocation>
</comment>
<evidence type="ECO:0000256" key="5">
    <source>
        <dbReference type="ARBA" id="ARBA00008928"/>
    </source>
</evidence>